<dbReference type="Pfam" id="PF00400">
    <property type="entry name" value="WD40"/>
    <property type="match status" value="3"/>
</dbReference>
<evidence type="ECO:0000256" key="1">
    <source>
        <dbReference type="ARBA" id="ARBA00022574"/>
    </source>
</evidence>
<dbReference type="AlphaFoldDB" id="A0AAD4HE93"/>
<name>A0AAD4HE93_9AGAM</name>
<dbReference type="PANTHER" id="PTHR19879">
    <property type="entry name" value="TRANSCRIPTION INITIATION FACTOR TFIID"/>
    <property type="match status" value="1"/>
</dbReference>
<accession>A0AAD4HE93</accession>
<dbReference type="PROSITE" id="PS50082">
    <property type="entry name" value="WD_REPEATS_2"/>
    <property type="match status" value="3"/>
</dbReference>
<keyword evidence="5" id="KW-1185">Reference proteome</keyword>
<dbReference type="Proteomes" id="UP001195769">
    <property type="component" value="Unassembled WGS sequence"/>
</dbReference>
<dbReference type="SMART" id="SM00320">
    <property type="entry name" value="WD40"/>
    <property type="match status" value="3"/>
</dbReference>
<evidence type="ECO:0000256" key="3">
    <source>
        <dbReference type="PROSITE-ProRule" id="PRU00221"/>
    </source>
</evidence>
<feature type="repeat" description="WD" evidence="3">
    <location>
        <begin position="33"/>
        <end position="67"/>
    </location>
</feature>
<dbReference type="PRINTS" id="PR00320">
    <property type="entry name" value="GPROTEINBRPT"/>
</dbReference>
<protein>
    <submittedName>
        <fullName evidence="4">WD40-repeat-containing domain protein</fullName>
    </submittedName>
</protein>
<dbReference type="InterPro" id="IPR001680">
    <property type="entry name" value="WD40_rpt"/>
</dbReference>
<keyword evidence="2" id="KW-0677">Repeat</keyword>
<feature type="repeat" description="WD" evidence="3">
    <location>
        <begin position="76"/>
        <end position="117"/>
    </location>
</feature>
<reference evidence="4" key="1">
    <citation type="journal article" date="2020" name="New Phytol.">
        <title>Comparative genomics reveals dynamic genome evolution in host specialist ectomycorrhizal fungi.</title>
        <authorList>
            <person name="Lofgren L.A."/>
            <person name="Nguyen N.H."/>
            <person name="Vilgalys R."/>
            <person name="Ruytinx J."/>
            <person name="Liao H.L."/>
            <person name="Branco S."/>
            <person name="Kuo A."/>
            <person name="LaButti K."/>
            <person name="Lipzen A."/>
            <person name="Andreopoulos W."/>
            <person name="Pangilinan J."/>
            <person name="Riley R."/>
            <person name="Hundley H."/>
            <person name="Na H."/>
            <person name="Barry K."/>
            <person name="Grigoriev I.V."/>
            <person name="Stajich J.E."/>
            <person name="Kennedy P.G."/>
        </authorList>
    </citation>
    <scope>NUCLEOTIDE SEQUENCE</scope>
    <source>
        <strain evidence="4">FC203</strain>
    </source>
</reference>
<feature type="repeat" description="WD" evidence="3">
    <location>
        <begin position="120"/>
        <end position="161"/>
    </location>
</feature>
<dbReference type="EMBL" id="JABBWK010000136">
    <property type="protein sequence ID" value="KAG1890599.1"/>
    <property type="molecule type" value="Genomic_DNA"/>
</dbReference>
<dbReference type="GeneID" id="64664840"/>
<dbReference type="SUPFAM" id="SSF50978">
    <property type="entry name" value="WD40 repeat-like"/>
    <property type="match status" value="1"/>
</dbReference>
<evidence type="ECO:0000313" key="4">
    <source>
        <dbReference type="EMBL" id="KAG1890599.1"/>
    </source>
</evidence>
<sequence>MSGLLNVGKQAYLTVKRRSMPAQITQPALTQTMRVHTMAVTAVAFFKDSRRIATSSADKTLRMWDVEKRAFVGGPFEGHSDFVLSVAVSPDERRIASGGGDGAIIIWDVQSKKMLFNTPRVKHTSRVSSVCFSPDGKRIASGSWDSTVIIWDAETGAVLSTPVKIDKNELDSKPDAIKKQQPSTKPMRVSPKITARNLCALEWQSNGNQKEPASVFVTYWNGLSTANKELYKRKVSVQVASSGLVQVDDNHDD</sequence>
<dbReference type="InterPro" id="IPR019775">
    <property type="entry name" value="WD40_repeat_CS"/>
</dbReference>
<gene>
    <name evidence="4" type="ORF">F5891DRAFT_1282566</name>
</gene>
<proteinExistence type="predicted"/>
<dbReference type="InterPro" id="IPR015943">
    <property type="entry name" value="WD40/YVTN_repeat-like_dom_sf"/>
</dbReference>
<keyword evidence="1 3" id="KW-0853">WD repeat</keyword>
<dbReference type="RefSeq" id="XP_041217865.1">
    <property type="nucleotide sequence ID" value="XM_041370542.1"/>
</dbReference>
<dbReference type="InterPro" id="IPR036322">
    <property type="entry name" value="WD40_repeat_dom_sf"/>
</dbReference>
<evidence type="ECO:0000313" key="5">
    <source>
        <dbReference type="Proteomes" id="UP001195769"/>
    </source>
</evidence>
<dbReference type="Gene3D" id="2.130.10.10">
    <property type="entry name" value="YVTN repeat-like/Quinoprotein amine dehydrogenase"/>
    <property type="match status" value="1"/>
</dbReference>
<dbReference type="PANTHER" id="PTHR19879:SF9">
    <property type="entry name" value="TRANSCRIPTION INITIATION FACTOR TFIID SUBUNIT 5"/>
    <property type="match status" value="1"/>
</dbReference>
<comment type="caution">
    <text evidence="4">The sequence shown here is derived from an EMBL/GenBank/DDBJ whole genome shotgun (WGS) entry which is preliminary data.</text>
</comment>
<organism evidence="4 5">
    <name type="scientific">Suillus fuscotomentosus</name>
    <dbReference type="NCBI Taxonomy" id="1912939"/>
    <lineage>
        <taxon>Eukaryota</taxon>
        <taxon>Fungi</taxon>
        <taxon>Dikarya</taxon>
        <taxon>Basidiomycota</taxon>
        <taxon>Agaricomycotina</taxon>
        <taxon>Agaricomycetes</taxon>
        <taxon>Agaricomycetidae</taxon>
        <taxon>Boletales</taxon>
        <taxon>Suillineae</taxon>
        <taxon>Suillaceae</taxon>
        <taxon>Suillus</taxon>
    </lineage>
</organism>
<dbReference type="InterPro" id="IPR020472">
    <property type="entry name" value="WD40_PAC1"/>
</dbReference>
<dbReference type="PROSITE" id="PS00678">
    <property type="entry name" value="WD_REPEATS_1"/>
    <property type="match status" value="3"/>
</dbReference>
<evidence type="ECO:0000256" key="2">
    <source>
        <dbReference type="ARBA" id="ARBA00022737"/>
    </source>
</evidence>
<dbReference type="PROSITE" id="PS50294">
    <property type="entry name" value="WD_REPEATS_REGION"/>
    <property type="match status" value="3"/>
</dbReference>